<dbReference type="PANTHER" id="PTHR35568">
    <property type="entry name" value="TRANSCRIPTIONAL REGULATOR DAUR"/>
    <property type="match status" value="1"/>
</dbReference>
<dbReference type="Proteomes" id="UP000824073">
    <property type="component" value="Unassembled WGS sequence"/>
</dbReference>
<dbReference type="InterPro" id="IPR039445">
    <property type="entry name" value="DauR-like_HTH"/>
</dbReference>
<feature type="domain" description="Transcriptional regulator DauR-like HTH" evidence="2">
    <location>
        <begin position="148"/>
        <end position="209"/>
    </location>
</feature>
<comment type="caution">
    <text evidence="3">The sequence shown here is derived from an EMBL/GenBank/DDBJ whole genome shotgun (WGS) entry which is preliminary data.</text>
</comment>
<dbReference type="InterPro" id="IPR035974">
    <property type="entry name" value="Rap/Ran-GAP_sf"/>
</dbReference>
<dbReference type="InterPro" id="IPR039446">
    <property type="entry name" value="DauR-like"/>
</dbReference>
<dbReference type="InterPro" id="IPR013559">
    <property type="entry name" value="YheO"/>
</dbReference>
<evidence type="ECO:0000259" key="1">
    <source>
        <dbReference type="Pfam" id="PF08348"/>
    </source>
</evidence>
<name>A0A9D1LL06_9CLOT</name>
<dbReference type="SUPFAM" id="SSF111347">
    <property type="entry name" value="Rap/Ran-GAP"/>
    <property type="match status" value="1"/>
</dbReference>
<dbReference type="PANTHER" id="PTHR35568:SF1">
    <property type="entry name" value="TRANSCRIPTIONAL REGULATOR DAUR"/>
    <property type="match status" value="1"/>
</dbReference>
<dbReference type="GO" id="GO:0005096">
    <property type="term" value="F:GTPase activator activity"/>
    <property type="evidence" value="ECO:0007669"/>
    <property type="project" value="InterPro"/>
</dbReference>
<feature type="domain" description="YheO-like" evidence="1">
    <location>
        <begin position="11"/>
        <end position="120"/>
    </location>
</feature>
<dbReference type="EMBL" id="DVMR01000046">
    <property type="protein sequence ID" value="HIU43749.1"/>
    <property type="molecule type" value="Genomic_DNA"/>
</dbReference>
<gene>
    <name evidence="3" type="ORF">IAB67_05565</name>
</gene>
<sequence>MDRLPTDNAFFKQFIRNLAQFFEGKGEIAVHDFRGGFDHTVVDIVGSLSGRQVGDNSSDSFIDAVMNRPESIDSSPVYFGRSEKGTIRKTCSTLIRDETGAVIGAVCLNYDVTDLILAHNAINQCVRYWPEESSVEEATKAMDVDSLMQHYISMAEARAGKPLQLMNKEEKIQALAYLDGKGVFKIHKAGVILCDAFQISKYTLYSYLDEAKQQVPQA</sequence>
<accession>A0A9D1LL06</accession>
<dbReference type="Pfam" id="PF08348">
    <property type="entry name" value="PAS_6"/>
    <property type="match status" value="1"/>
</dbReference>
<evidence type="ECO:0000259" key="2">
    <source>
        <dbReference type="Pfam" id="PF13309"/>
    </source>
</evidence>
<dbReference type="Pfam" id="PF13309">
    <property type="entry name" value="HTH_22"/>
    <property type="match status" value="1"/>
</dbReference>
<reference evidence="3" key="1">
    <citation type="submission" date="2020-10" db="EMBL/GenBank/DDBJ databases">
        <authorList>
            <person name="Gilroy R."/>
        </authorList>
    </citation>
    <scope>NUCLEOTIDE SEQUENCE</scope>
    <source>
        <strain evidence="3">CHK191-8634</strain>
    </source>
</reference>
<evidence type="ECO:0000313" key="4">
    <source>
        <dbReference type="Proteomes" id="UP000824073"/>
    </source>
</evidence>
<dbReference type="GO" id="GO:0051056">
    <property type="term" value="P:regulation of small GTPase mediated signal transduction"/>
    <property type="evidence" value="ECO:0007669"/>
    <property type="project" value="InterPro"/>
</dbReference>
<reference evidence="3" key="2">
    <citation type="journal article" date="2021" name="PeerJ">
        <title>Extensive microbial diversity within the chicken gut microbiome revealed by metagenomics and culture.</title>
        <authorList>
            <person name="Gilroy R."/>
            <person name="Ravi A."/>
            <person name="Getino M."/>
            <person name="Pursley I."/>
            <person name="Horton D.L."/>
            <person name="Alikhan N.F."/>
            <person name="Baker D."/>
            <person name="Gharbi K."/>
            <person name="Hall N."/>
            <person name="Watson M."/>
            <person name="Adriaenssens E.M."/>
            <person name="Foster-Nyarko E."/>
            <person name="Jarju S."/>
            <person name="Secka A."/>
            <person name="Antonio M."/>
            <person name="Oren A."/>
            <person name="Chaudhuri R.R."/>
            <person name="La Ragione R."/>
            <person name="Hildebrand F."/>
            <person name="Pallen M.J."/>
        </authorList>
    </citation>
    <scope>NUCLEOTIDE SEQUENCE</scope>
    <source>
        <strain evidence="3">CHK191-8634</strain>
    </source>
</reference>
<proteinExistence type="predicted"/>
<protein>
    <submittedName>
        <fullName evidence="3">Transcriptional regulator</fullName>
    </submittedName>
</protein>
<organism evidence="3 4">
    <name type="scientific">Candidatus Ventrousia excrementavium</name>
    <dbReference type="NCBI Taxonomy" id="2840961"/>
    <lineage>
        <taxon>Bacteria</taxon>
        <taxon>Bacillati</taxon>
        <taxon>Bacillota</taxon>
        <taxon>Clostridia</taxon>
        <taxon>Eubacteriales</taxon>
        <taxon>Clostridiaceae</taxon>
        <taxon>Clostridiaceae incertae sedis</taxon>
        <taxon>Candidatus Ventrousia</taxon>
    </lineage>
</organism>
<dbReference type="AlphaFoldDB" id="A0A9D1LL06"/>
<evidence type="ECO:0000313" key="3">
    <source>
        <dbReference type="EMBL" id="HIU43749.1"/>
    </source>
</evidence>